<organism evidence="2 3">
    <name type="scientific">Drosophila gunungcola</name>
    <name type="common">fruit fly</name>
    <dbReference type="NCBI Taxonomy" id="103775"/>
    <lineage>
        <taxon>Eukaryota</taxon>
        <taxon>Metazoa</taxon>
        <taxon>Ecdysozoa</taxon>
        <taxon>Arthropoda</taxon>
        <taxon>Hexapoda</taxon>
        <taxon>Insecta</taxon>
        <taxon>Pterygota</taxon>
        <taxon>Neoptera</taxon>
        <taxon>Endopterygota</taxon>
        <taxon>Diptera</taxon>
        <taxon>Brachycera</taxon>
        <taxon>Muscomorpha</taxon>
        <taxon>Ephydroidea</taxon>
        <taxon>Drosophilidae</taxon>
        <taxon>Drosophila</taxon>
        <taxon>Sophophora</taxon>
    </lineage>
</organism>
<evidence type="ECO:0000313" key="2">
    <source>
        <dbReference type="EMBL" id="KAI8038805.1"/>
    </source>
</evidence>
<proteinExistence type="predicted"/>
<dbReference type="Proteomes" id="UP001059596">
    <property type="component" value="Unassembled WGS sequence"/>
</dbReference>
<feature type="compositionally biased region" description="Basic and acidic residues" evidence="1">
    <location>
        <begin position="1"/>
        <end position="11"/>
    </location>
</feature>
<comment type="caution">
    <text evidence="2">The sequence shown here is derived from an EMBL/GenBank/DDBJ whole genome shotgun (WGS) entry which is preliminary data.</text>
</comment>
<feature type="region of interest" description="Disordered" evidence="1">
    <location>
        <begin position="1"/>
        <end position="70"/>
    </location>
</feature>
<dbReference type="AlphaFoldDB" id="A0A9P9YLC5"/>
<accession>A0A9P9YLC5</accession>
<reference evidence="2" key="1">
    <citation type="journal article" date="2023" name="Genome Biol. Evol.">
        <title>Long-read-based Genome Assembly of Drosophila gunungcola Reveals Fewer Chemosensory Genes in Flower-breeding Species.</title>
        <authorList>
            <person name="Negi A."/>
            <person name="Liao B.Y."/>
            <person name="Yeh S.D."/>
        </authorList>
    </citation>
    <scope>NUCLEOTIDE SEQUENCE</scope>
    <source>
        <strain evidence="2">Sukarami</strain>
    </source>
</reference>
<keyword evidence="3" id="KW-1185">Reference proteome</keyword>
<sequence>MSGSTRKDRMRSGVIRTTPKAPKKGRASFKITELDRRSAASFSSRKSNRSGGDTKVAKISQDDRNRSFGN</sequence>
<feature type="compositionally biased region" description="Basic and acidic residues" evidence="1">
    <location>
        <begin position="60"/>
        <end position="70"/>
    </location>
</feature>
<evidence type="ECO:0000313" key="3">
    <source>
        <dbReference type="Proteomes" id="UP001059596"/>
    </source>
</evidence>
<dbReference type="EMBL" id="JAMKOV010000007">
    <property type="protein sequence ID" value="KAI8038805.1"/>
    <property type="molecule type" value="Genomic_DNA"/>
</dbReference>
<gene>
    <name evidence="2" type="ORF">M5D96_008713</name>
</gene>
<name>A0A9P9YLC5_9MUSC</name>
<protein>
    <submittedName>
        <fullName evidence="2">Uncharacterized protein</fullName>
    </submittedName>
</protein>
<evidence type="ECO:0000256" key="1">
    <source>
        <dbReference type="SAM" id="MobiDB-lite"/>
    </source>
</evidence>